<evidence type="ECO:0000313" key="4">
    <source>
        <dbReference type="EMBL" id="AII86035.1"/>
    </source>
</evidence>
<dbReference type="EMBL" id="CP003984">
    <property type="protein sequence ID" value="AII86035.1"/>
    <property type="molecule type" value="Genomic_DNA"/>
</dbReference>
<feature type="domain" description="UmuC" evidence="3">
    <location>
        <begin position="9"/>
        <end position="140"/>
    </location>
</feature>
<comment type="similarity">
    <text evidence="1">Belongs to the DNA polymerase type-Y family.</text>
</comment>
<protein>
    <recommendedName>
        <fullName evidence="3">UmuC domain-containing protein</fullName>
    </recommendedName>
</protein>
<evidence type="ECO:0000259" key="3">
    <source>
        <dbReference type="Pfam" id="PF00817"/>
    </source>
</evidence>
<dbReference type="InterPro" id="IPR050356">
    <property type="entry name" value="SulA_CellDiv_inhibitor"/>
</dbReference>
<dbReference type="Gene3D" id="3.40.1170.60">
    <property type="match status" value="1"/>
</dbReference>
<dbReference type="CDD" id="cd03468">
    <property type="entry name" value="PolY_like"/>
    <property type="match status" value="1"/>
</dbReference>
<gene>
    <name evidence="4" type="ORF">RCA23_c04750</name>
</gene>
<proteinExistence type="inferred from homology"/>
<organism evidence="4 5">
    <name type="scientific">Planktomarina temperata RCA23</name>
    <dbReference type="NCBI Taxonomy" id="666509"/>
    <lineage>
        <taxon>Bacteria</taxon>
        <taxon>Pseudomonadati</taxon>
        <taxon>Pseudomonadota</taxon>
        <taxon>Alphaproteobacteria</taxon>
        <taxon>Rhodobacterales</taxon>
        <taxon>Paracoccaceae</taxon>
        <taxon>Planktomarina</taxon>
    </lineage>
</organism>
<evidence type="ECO:0000256" key="2">
    <source>
        <dbReference type="ARBA" id="ARBA00022763"/>
    </source>
</evidence>
<dbReference type="KEGG" id="ptp:RCA23_c04750"/>
<name>A0AAN0VHF4_9RHOB</name>
<dbReference type="Pfam" id="PF00817">
    <property type="entry name" value="IMS"/>
    <property type="match status" value="1"/>
</dbReference>
<dbReference type="SUPFAM" id="SSF56672">
    <property type="entry name" value="DNA/RNA polymerases"/>
    <property type="match status" value="1"/>
</dbReference>
<dbReference type="Proteomes" id="UP000028680">
    <property type="component" value="Chromosome"/>
</dbReference>
<reference evidence="4 5" key="1">
    <citation type="journal article" date="2014" name="ISME J.">
        <title>Adaptation of an abundant Roseobacter RCA organism to pelagic systems revealed by genomic and transcriptomic analyses.</title>
        <authorList>
            <person name="Voget S."/>
            <person name="Wemheuer B."/>
            <person name="Brinkhoff T."/>
            <person name="Vollmers J."/>
            <person name="Dietrich S."/>
            <person name="Giebel H.A."/>
            <person name="Beardsley C."/>
            <person name="Sardemann C."/>
            <person name="Bakenhus I."/>
            <person name="Billerbeck S."/>
            <person name="Daniel R."/>
            <person name="Simon M."/>
        </authorList>
    </citation>
    <scope>NUCLEOTIDE SEQUENCE [LARGE SCALE GENOMIC DNA]</scope>
    <source>
        <strain evidence="4 5">RCA23</strain>
    </source>
</reference>
<dbReference type="AlphaFoldDB" id="A0AAN0VHF4"/>
<dbReference type="InterPro" id="IPR043128">
    <property type="entry name" value="Rev_trsase/Diguanyl_cyclase"/>
</dbReference>
<dbReference type="InterPro" id="IPR001126">
    <property type="entry name" value="UmuC"/>
</dbReference>
<sequence>MGAERLLRQARMTQELPFAVVQDRGQMQVISSLSQMAEERGLRLDQPLRDAMAMCPDLITRLRNPQSEARFLNSLRRWASKFSPWVAEEPPHSLVIDLTGCAHLFGGEEGVIEQVEQDCLDLGLSVHIGLADTKGAAWALARYAGQPLGVSRTGDAIDQEAPATRSRAVKRRNWERGGAAPQLRSNRGASGRIAQPGLTRQALAPLPVAALRLEGHVVTALSRLGLRRVEDLMAQPRAALARRFGKGTVYRMDQALGVAPEPISPAKQAPHFACRLSLPEPIGLAEDLLAALDKLLPRLAVRLNEKGQGVRRLRLEAYRTDQTMQSLEVGLARPSADIARMRPLLASKLGDIKAEFGIDVLRLVAAQTEPIHAHQHKGHIDAGQAVAARVLENTKLDDLIGTLGARIGLEALTRLHPGDSHIPEKAAQVQAAAWSVPHLHWPAPPRARPLVHFSPEALQTHSEAALPLTFKWRGQLHEVHSAQGPERIAPEWWLAERAWRSGTRDYWQVVTKTGDRFWLYFAHGGAISGGWFCQGRFA</sequence>
<keyword evidence="2" id="KW-0227">DNA damage</keyword>
<keyword evidence="5" id="KW-1185">Reference proteome</keyword>
<dbReference type="Gene3D" id="3.30.70.270">
    <property type="match status" value="1"/>
</dbReference>
<evidence type="ECO:0000313" key="5">
    <source>
        <dbReference type="Proteomes" id="UP000028680"/>
    </source>
</evidence>
<dbReference type="PANTHER" id="PTHR35369:SF2">
    <property type="entry name" value="BLR3025 PROTEIN"/>
    <property type="match status" value="1"/>
</dbReference>
<evidence type="ECO:0000256" key="1">
    <source>
        <dbReference type="ARBA" id="ARBA00010945"/>
    </source>
</evidence>
<dbReference type="PANTHER" id="PTHR35369">
    <property type="entry name" value="BLR3025 PROTEIN-RELATED"/>
    <property type="match status" value="1"/>
</dbReference>
<accession>A0AAN0VHF4</accession>
<dbReference type="InterPro" id="IPR043502">
    <property type="entry name" value="DNA/RNA_pol_sf"/>
</dbReference>
<dbReference type="GO" id="GO:0006281">
    <property type="term" value="P:DNA repair"/>
    <property type="evidence" value="ECO:0007669"/>
    <property type="project" value="InterPro"/>
</dbReference>